<comment type="caution">
    <text evidence="1">The sequence shown here is derived from an EMBL/GenBank/DDBJ whole genome shotgun (WGS) entry which is preliminary data.</text>
</comment>
<evidence type="ECO:0000313" key="2">
    <source>
        <dbReference type="Proteomes" id="UP000805704"/>
    </source>
</evidence>
<proteinExistence type="predicted"/>
<reference evidence="1" key="1">
    <citation type="submission" date="2020-04" db="EMBL/GenBank/DDBJ databases">
        <title>A chromosome-scale assembly and high-density genetic map of the yellow drum (Nibea albiflora) genome.</title>
        <authorList>
            <person name="Xu D."/>
            <person name="Zhang W."/>
            <person name="Chen R."/>
            <person name="Tan P."/>
            <person name="Wang L."/>
            <person name="Song H."/>
            <person name="Tian L."/>
            <person name="Zhu Q."/>
            <person name="Wang B."/>
        </authorList>
    </citation>
    <scope>NUCLEOTIDE SEQUENCE</scope>
    <source>
        <strain evidence="1">ZJHYS-2018</strain>
    </source>
</reference>
<keyword evidence="2" id="KW-1185">Reference proteome</keyword>
<organism evidence="1 2">
    <name type="scientific">Nibea albiflora</name>
    <name type="common">Yellow drum</name>
    <name type="synonym">Corvina albiflora</name>
    <dbReference type="NCBI Taxonomy" id="240163"/>
    <lineage>
        <taxon>Eukaryota</taxon>
        <taxon>Metazoa</taxon>
        <taxon>Chordata</taxon>
        <taxon>Craniata</taxon>
        <taxon>Vertebrata</taxon>
        <taxon>Euteleostomi</taxon>
        <taxon>Actinopterygii</taxon>
        <taxon>Neopterygii</taxon>
        <taxon>Teleostei</taxon>
        <taxon>Neoteleostei</taxon>
        <taxon>Acanthomorphata</taxon>
        <taxon>Eupercaria</taxon>
        <taxon>Sciaenidae</taxon>
        <taxon>Nibea</taxon>
    </lineage>
</organism>
<accession>A0ACB7F4J3</accession>
<sequence length="634" mass="70939">MDQEPPQFTTESFRPLVDLILDQLMATQWGKEKSRPVDDRINVVLTDICVNIVNSVSKVILEAFKHHRAQRKSKTPPESPEMITEEEVRKYLGNSINDAFVTVTGSPVPRESAKRLMDLVTKKVTERINSQLTRRLQIMVKPMSSMLKDTAESTSLAEQESLQEETPVSLFGAEDRCSAGSFIDSTAEAVKQILLEHVSDPEVKSNADISEEEHLQIVNSINEDADETASEIAQYIWSKREECGLNNDGTPRPDAQSFWINCWNVVENKIKILFARKFAKEAITSFIVKLRSKLDCKKASLDVLIPAADKVVQDMIPENPEECLYKTMAICISNGQHEAHSQQLGHIIFENLQRVRGARKVNLVTIQMEVDRFMKMMRNWLYQQTQKLTKKNNRVDDSLKRIRGVLDLPELPEDTVTPVESAAPSTTAESGVNGDDDISTTPVTDLRSPSITDEPGVSDEGNSVTPVRSPSIADKDDENLSPKLESATPRVTDEPALSDRTQPAELYCVTIVAAVVHRCLKKEKISVSVDEKKKMISILKDMLVTGDVDFKSIQQSGHQIKKTAKAVHKDLCRIMGSKGYVQMNLLSGDSLAYECVMESLKRQLVKPKKTGIKRFFTSLFNTVTKPFKASTGSE</sequence>
<protein>
    <submittedName>
        <fullName evidence="1">Uncharacterized protein</fullName>
    </submittedName>
</protein>
<dbReference type="EMBL" id="CM024806">
    <property type="protein sequence ID" value="KAG8008848.1"/>
    <property type="molecule type" value="Genomic_DNA"/>
</dbReference>
<gene>
    <name evidence="1" type="ORF">GBF38_010489</name>
</gene>
<evidence type="ECO:0000313" key="1">
    <source>
        <dbReference type="EMBL" id="KAG8008848.1"/>
    </source>
</evidence>
<name>A0ACB7F4J3_NIBAL</name>
<dbReference type="Proteomes" id="UP000805704">
    <property type="component" value="Chromosome 18"/>
</dbReference>